<dbReference type="EMBL" id="BPQB01000073">
    <property type="protein sequence ID" value="GJE97573.1"/>
    <property type="molecule type" value="Genomic_DNA"/>
</dbReference>
<protein>
    <recommendedName>
        <fullName evidence="3">Heterokaryon incompatibility domain-containing protein</fullName>
    </recommendedName>
</protein>
<organism evidence="1 2">
    <name type="scientific">Phanerochaete sordida</name>
    <dbReference type="NCBI Taxonomy" id="48140"/>
    <lineage>
        <taxon>Eukaryota</taxon>
        <taxon>Fungi</taxon>
        <taxon>Dikarya</taxon>
        <taxon>Basidiomycota</taxon>
        <taxon>Agaricomycotina</taxon>
        <taxon>Agaricomycetes</taxon>
        <taxon>Polyporales</taxon>
        <taxon>Phanerochaetaceae</taxon>
        <taxon>Phanerochaete</taxon>
    </lineage>
</organism>
<gene>
    <name evidence="1" type="ORF">PsYK624_137940</name>
</gene>
<name>A0A9P3LJP3_9APHY</name>
<evidence type="ECO:0008006" key="3">
    <source>
        <dbReference type="Google" id="ProtNLM"/>
    </source>
</evidence>
<evidence type="ECO:0000313" key="1">
    <source>
        <dbReference type="EMBL" id="GJE97573.1"/>
    </source>
</evidence>
<accession>A0A9P3LJP3</accession>
<reference evidence="1 2" key="1">
    <citation type="submission" date="2021-08" db="EMBL/GenBank/DDBJ databases">
        <title>Draft Genome Sequence of Phanerochaete sordida strain YK-624.</title>
        <authorList>
            <person name="Mori T."/>
            <person name="Dohra H."/>
            <person name="Suzuki T."/>
            <person name="Kawagishi H."/>
            <person name="Hirai H."/>
        </authorList>
    </citation>
    <scope>NUCLEOTIDE SEQUENCE [LARGE SCALE GENOMIC DNA]</scope>
    <source>
        <strain evidence="1 2">YK-624</strain>
    </source>
</reference>
<comment type="caution">
    <text evidence="1">The sequence shown here is derived from an EMBL/GenBank/DDBJ whole genome shotgun (WGS) entry which is preliminary data.</text>
</comment>
<keyword evidence="2" id="KW-1185">Reference proteome</keyword>
<sequence>MSRIYLWGVIKMATSGTVPVERLFISQSVRPGGDSYTLEPKPRSSIPFQWIHVSSHAIPDSLADMPCAAMTCEELLGALNKSLDGRYSHLSQWPGLQECLQYCIDNSMDFGQAYGYLRTVGYAAFEPVLARLNGTSRLEDEAMRQDAMRGGYIRNAHMLPRRVWDLYSNRVLPSYALFYSLDSMAHVLRTVSHSWVRNEDSQLVWTPINGKQWPVPIPLGTSLDHIRVELLNHGVEYVWLDVLCLRQRRRREDEATRVEGRDLEKALIAKEWERDEKLREEEWKLDVPTIGSIYRIGRSCTSCITYFNGLGLPFDPSPPTLASDRHWTKRVWTVQEATTLWLPGGMTDLAPDEARAARDFFQVRFPQAIPDGLGIKISTIEPRHSSTELDKVHSVAYLLRCPTLPIYEVGMHQDQAWTILLKHLHPTIRAKVALEYLKHFPDSPFLLPSWAEFMQFTSSQFDPDHPRLGGSSEGYSPLDMARETDLAGLEPGTFVQLIKHVGTVSMASIGQDGMCSPLFVPFMEESVAADTPTDSSSYPIRGYYREDKEYMVLELHHKGWLVVERVGQVEVDGMMRSAVVKRGHILSPAWLGFRASPREVEVVYVTEDEALTMSSYRTV</sequence>
<evidence type="ECO:0000313" key="2">
    <source>
        <dbReference type="Proteomes" id="UP000703269"/>
    </source>
</evidence>
<proteinExistence type="predicted"/>
<dbReference type="OrthoDB" id="3226657at2759"/>
<dbReference type="AlphaFoldDB" id="A0A9P3LJP3"/>
<dbReference type="Proteomes" id="UP000703269">
    <property type="component" value="Unassembled WGS sequence"/>
</dbReference>